<keyword evidence="3" id="KW-0479">Metal-binding</keyword>
<dbReference type="PANTHER" id="PTHR46471:SF2">
    <property type="entry name" value="CHITIN DEACETYLASE-RELATED"/>
    <property type="match status" value="1"/>
</dbReference>
<keyword evidence="4" id="KW-0732">Signal</keyword>
<feature type="disulfide bond" evidence="8">
    <location>
        <begin position="115"/>
        <end position="129"/>
    </location>
</feature>
<evidence type="ECO:0000259" key="9">
    <source>
        <dbReference type="PROSITE" id="PS50941"/>
    </source>
</evidence>
<evidence type="ECO:0000256" key="7">
    <source>
        <dbReference type="ARBA" id="ARBA00023285"/>
    </source>
</evidence>
<dbReference type="Pfam" id="PF00187">
    <property type="entry name" value="Chitin_bind_1"/>
    <property type="match status" value="1"/>
</dbReference>
<feature type="domain" description="Chitin-binding type-1" evidence="9">
    <location>
        <begin position="1"/>
        <end position="37"/>
    </location>
</feature>
<dbReference type="SUPFAM" id="SSF57016">
    <property type="entry name" value="Plant lectins/antimicrobial peptides"/>
    <property type="match status" value="3"/>
</dbReference>
<comment type="cofactor">
    <cofactor evidence="1">
        <name>Co(2+)</name>
        <dbReference type="ChEBI" id="CHEBI:48828"/>
    </cofactor>
</comment>
<dbReference type="InterPro" id="IPR036861">
    <property type="entry name" value="Endochitinase-like_sf"/>
</dbReference>
<keyword evidence="7" id="KW-0170">Cobalt</keyword>
<accession>A0ABR4PY96</accession>
<evidence type="ECO:0000313" key="10">
    <source>
        <dbReference type="EMBL" id="KAL3428231.1"/>
    </source>
</evidence>
<evidence type="ECO:0000256" key="5">
    <source>
        <dbReference type="ARBA" id="ARBA00022801"/>
    </source>
</evidence>
<keyword evidence="6" id="KW-0119">Carbohydrate metabolism</keyword>
<evidence type="ECO:0000256" key="3">
    <source>
        <dbReference type="ARBA" id="ARBA00022723"/>
    </source>
</evidence>
<dbReference type="SMART" id="SM00270">
    <property type="entry name" value="ChtBD1"/>
    <property type="match status" value="3"/>
</dbReference>
<evidence type="ECO:0000256" key="4">
    <source>
        <dbReference type="ARBA" id="ARBA00022729"/>
    </source>
</evidence>
<proteinExistence type="predicted"/>
<comment type="caution">
    <text evidence="8">Lacks conserved residue(s) required for the propagation of feature annotation.</text>
</comment>
<name>A0ABR4PY96_9HELO</name>
<gene>
    <name evidence="10" type="ORF">PVAG01_01740</name>
</gene>
<dbReference type="Gene3D" id="3.30.60.10">
    <property type="entry name" value="Endochitinase-like"/>
    <property type="match status" value="3"/>
</dbReference>
<feature type="domain" description="Chitin-binding type-1" evidence="9">
    <location>
        <begin position="94"/>
        <end position="144"/>
    </location>
</feature>
<sequence length="248" mass="25701">MCTGSTFGDCCSLHGFCGKSMDYCGAGCQVLFGSCSISTDGACGSRNGMTCVGSTFGNCCSSAGFCGGTADHCGVGCQKASSSACLTTNIPSVDGTCGDSNEALTCAGGSFDNQCCSSGGFCGTTAAHCGSGCQKGFGRSQKRGPDLRYRDIPTVSALAEKVLEQLDVENAGFVDLLKQKLLRSPTMPDAAIENDTAKKFGIADQLQLRKIICSPKGEMLLSPCKLMPEKILQETGWSRRSMKSVARA</sequence>
<evidence type="ECO:0000256" key="1">
    <source>
        <dbReference type="ARBA" id="ARBA00001941"/>
    </source>
</evidence>
<evidence type="ECO:0000256" key="6">
    <source>
        <dbReference type="ARBA" id="ARBA00023277"/>
    </source>
</evidence>
<dbReference type="EMBL" id="JBFCZG010000001">
    <property type="protein sequence ID" value="KAL3428231.1"/>
    <property type="molecule type" value="Genomic_DNA"/>
</dbReference>
<feature type="domain" description="Chitin-binding type-1" evidence="9">
    <location>
        <begin position="40"/>
        <end position="87"/>
    </location>
</feature>
<evidence type="ECO:0000256" key="2">
    <source>
        <dbReference type="ARBA" id="ARBA00022669"/>
    </source>
</evidence>
<protein>
    <recommendedName>
        <fullName evidence="9">Chitin-binding type-1 domain-containing protein</fullName>
    </recommendedName>
</protein>
<keyword evidence="2 8" id="KW-0147">Chitin-binding</keyword>
<keyword evidence="5" id="KW-0378">Hydrolase</keyword>
<dbReference type="InterPro" id="IPR001002">
    <property type="entry name" value="Chitin-bd_1"/>
</dbReference>
<feature type="disulfide bond" evidence="8">
    <location>
        <begin position="10"/>
        <end position="24"/>
    </location>
</feature>
<reference evidence="10 11" key="1">
    <citation type="submission" date="2024-06" db="EMBL/GenBank/DDBJ databases">
        <title>Complete genome of Phlyctema vagabunda strain 19-DSS-EL-015.</title>
        <authorList>
            <person name="Fiorenzani C."/>
        </authorList>
    </citation>
    <scope>NUCLEOTIDE SEQUENCE [LARGE SCALE GENOMIC DNA]</scope>
    <source>
        <strain evidence="10 11">19-DSS-EL-015</strain>
    </source>
</reference>
<feature type="disulfide bond" evidence="8">
    <location>
        <begin position="59"/>
        <end position="73"/>
    </location>
</feature>
<dbReference type="Proteomes" id="UP001629113">
    <property type="component" value="Unassembled WGS sequence"/>
</dbReference>
<dbReference type="CDD" id="cd11618">
    <property type="entry name" value="ChtBD1_1"/>
    <property type="match status" value="1"/>
</dbReference>
<keyword evidence="11" id="KW-1185">Reference proteome</keyword>
<comment type="caution">
    <text evidence="10">The sequence shown here is derived from an EMBL/GenBank/DDBJ whole genome shotgun (WGS) entry which is preliminary data.</text>
</comment>
<dbReference type="PROSITE" id="PS50941">
    <property type="entry name" value="CHIT_BIND_I_2"/>
    <property type="match status" value="3"/>
</dbReference>
<dbReference type="PANTHER" id="PTHR46471">
    <property type="entry name" value="CHITIN DEACETYLASE"/>
    <property type="match status" value="1"/>
</dbReference>
<evidence type="ECO:0000313" key="11">
    <source>
        <dbReference type="Proteomes" id="UP001629113"/>
    </source>
</evidence>
<evidence type="ECO:0000256" key="8">
    <source>
        <dbReference type="PROSITE-ProRule" id="PRU00261"/>
    </source>
</evidence>
<organism evidence="10 11">
    <name type="scientific">Phlyctema vagabunda</name>
    <dbReference type="NCBI Taxonomy" id="108571"/>
    <lineage>
        <taxon>Eukaryota</taxon>
        <taxon>Fungi</taxon>
        <taxon>Dikarya</taxon>
        <taxon>Ascomycota</taxon>
        <taxon>Pezizomycotina</taxon>
        <taxon>Leotiomycetes</taxon>
        <taxon>Helotiales</taxon>
        <taxon>Dermateaceae</taxon>
        <taxon>Phlyctema</taxon>
    </lineage>
</organism>
<keyword evidence="8" id="KW-1015">Disulfide bond</keyword>